<dbReference type="OrthoDB" id="9799749at2"/>
<feature type="transmembrane region" description="Helical" evidence="1">
    <location>
        <begin position="60"/>
        <end position="79"/>
    </location>
</feature>
<keyword evidence="3" id="KW-1185">Reference proteome</keyword>
<dbReference type="Proteomes" id="UP000317369">
    <property type="component" value="Chromosome"/>
</dbReference>
<protein>
    <submittedName>
        <fullName evidence="2">Uncharacterized protein</fullName>
    </submittedName>
</protein>
<evidence type="ECO:0000313" key="3">
    <source>
        <dbReference type="Proteomes" id="UP000317369"/>
    </source>
</evidence>
<organism evidence="2 3">
    <name type="scientific">Poriferisphaera corsica</name>
    <dbReference type="NCBI Taxonomy" id="2528020"/>
    <lineage>
        <taxon>Bacteria</taxon>
        <taxon>Pseudomonadati</taxon>
        <taxon>Planctomycetota</taxon>
        <taxon>Phycisphaerae</taxon>
        <taxon>Phycisphaerales</taxon>
        <taxon>Phycisphaeraceae</taxon>
        <taxon>Poriferisphaera</taxon>
    </lineage>
</organism>
<feature type="transmembrane region" description="Helical" evidence="1">
    <location>
        <begin position="85"/>
        <end position="107"/>
    </location>
</feature>
<dbReference type="AlphaFoldDB" id="A0A517YXD8"/>
<keyword evidence="1" id="KW-0472">Membrane</keyword>
<keyword evidence="1" id="KW-1133">Transmembrane helix</keyword>
<proteinExistence type="predicted"/>
<sequence>MTDSSTENCENCDYELLGLPAQGSCPECGHFYNKLTGKGIANSKRNSVQKFDRLMLRARTIALASIAVIIMLIGVILSFNSPTPGIPLFVSGIIAFVFLLATVLSFLSEKTAK</sequence>
<reference evidence="2 3" key="1">
    <citation type="submission" date="2019-02" db="EMBL/GenBank/DDBJ databases">
        <title>Deep-cultivation of Planctomycetes and their phenomic and genomic characterization uncovers novel biology.</title>
        <authorList>
            <person name="Wiegand S."/>
            <person name="Jogler M."/>
            <person name="Boedeker C."/>
            <person name="Pinto D."/>
            <person name="Vollmers J."/>
            <person name="Rivas-Marin E."/>
            <person name="Kohn T."/>
            <person name="Peeters S.H."/>
            <person name="Heuer A."/>
            <person name="Rast P."/>
            <person name="Oberbeckmann S."/>
            <person name="Bunk B."/>
            <person name="Jeske O."/>
            <person name="Meyerdierks A."/>
            <person name="Storesund J.E."/>
            <person name="Kallscheuer N."/>
            <person name="Luecker S."/>
            <person name="Lage O.M."/>
            <person name="Pohl T."/>
            <person name="Merkel B.J."/>
            <person name="Hornburger P."/>
            <person name="Mueller R.-W."/>
            <person name="Bruemmer F."/>
            <person name="Labrenz M."/>
            <person name="Spormann A.M."/>
            <person name="Op den Camp H."/>
            <person name="Overmann J."/>
            <person name="Amann R."/>
            <person name="Jetten M.S.M."/>
            <person name="Mascher T."/>
            <person name="Medema M.H."/>
            <person name="Devos D.P."/>
            <person name="Kaster A.-K."/>
            <person name="Ovreas L."/>
            <person name="Rohde M."/>
            <person name="Galperin M.Y."/>
            <person name="Jogler C."/>
        </authorList>
    </citation>
    <scope>NUCLEOTIDE SEQUENCE [LARGE SCALE GENOMIC DNA]</scope>
    <source>
        <strain evidence="2 3">KS4</strain>
    </source>
</reference>
<evidence type="ECO:0000313" key="2">
    <source>
        <dbReference type="EMBL" id="QDU34887.1"/>
    </source>
</evidence>
<evidence type="ECO:0000256" key="1">
    <source>
        <dbReference type="SAM" id="Phobius"/>
    </source>
</evidence>
<dbReference type="EMBL" id="CP036425">
    <property type="protein sequence ID" value="QDU34887.1"/>
    <property type="molecule type" value="Genomic_DNA"/>
</dbReference>
<dbReference type="KEGG" id="pcor:KS4_29630"/>
<gene>
    <name evidence="2" type="ORF">KS4_29630</name>
</gene>
<keyword evidence="1" id="KW-0812">Transmembrane</keyword>
<accession>A0A517YXD8</accession>
<dbReference type="RefSeq" id="WP_145079367.1">
    <property type="nucleotide sequence ID" value="NZ_CP036425.1"/>
</dbReference>
<name>A0A517YXD8_9BACT</name>